<evidence type="ECO:0000313" key="8">
    <source>
        <dbReference type="EMBL" id="CAG8272291.1"/>
    </source>
</evidence>
<evidence type="ECO:0000256" key="3">
    <source>
        <dbReference type="ARBA" id="ARBA00023125"/>
    </source>
</evidence>
<evidence type="ECO:0000256" key="6">
    <source>
        <dbReference type="SAM" id="MobiDB-lite"/>
    </source>
</evidence>
<proteinExistence type="predicted"/>
<dbReference type="PANTHER" id="PTHR37534">
    <property type="entry name" value="TRANSCRIPTIONAL ACTIVATOR PROTEIN UGA3"/>
    <property type="match status" value="1"/>
</dbReference>
<comment type="caution">
    <text evidence="8">The sequence shown here is derived from an EMBL/GenBank/DDBJ whole genome shotgun (WGS) entry which is preliminary data.</text>
</comment>
<dbReference type="Pfam" id="PF11951">
    <property type="entry name" value="Fungal_trans_2"/>
    <property type="match status" value="1"/>
</dbReference>
<accession>A0A9W4N5R7</accession>
<feature type="domain" description="Zn(2)-C6 fungal-type" evidence="7">
    <location>
        <begin position="7"/>
        <end position="35"/>
    </location>
</feature>
<keyword evidence="3" id="KW-0238">DNA-binding</keyword>
<gene>
    <name evidence="8" type="ORF">PNAL_LOCUS9205</name>
</gene>
<dbReference type="InterPro" id="IPR021858">
    <property type="entry name" value="Fun_TF"/>
</dbReference>
<dbReference type="Gene3D" id="4.10.240.10">
    <property type="entry name" value="Zn(2)-C6 fungal-type DNA-binding domain"/>
    <property type="match status" value="1"/>
</dbReference>
<dbReference type="Proteomes" id="UP001153461">
    <property type="component" value="Unassembled WGS sequence"/>
</dbReference>
<dbReference type="GO" id="GO:0005634">
    <property type="term" value="C:nucleus"/>
    <property type="evidence" value="ECO:0007669"/>
    <property type="project" value="UniProtKB-SubCell"/>
</dbReference>
<dbReference type="InterPro" id="IPR001138">
    <property type="entry name" value="Zn2Cys6_DnaBD"/>
</dbReference>
<evidence type="ECO:0000256" key="1">
    <source>
        <dbReference type="ARBA" id="ARBA00004123"/>
    </source>
</evidence>
<dbReference type="GO" id="GO:0008270">
    <property type="term" value="F:zinc ion binding"/>
    <property type="evidence" value="ECO:0007669"/>
    <property type="project" value="InterPro"/>
</dbReference>
<evidence type="ECO:0000259" key="7">
    <source>
        <dbReference type="PROSITE" id="PS50048"/>
    </source>
</evidence>
<dbReference type="EMBL" id="CAJVNV010000614">
    <property type="protein sequence ID" value="CAG8272291.1"/>
    <property type="molecule type" value="Genomic_DNA"/>
</dbReference>
<comment type="subcellular location">
    <subcellularLocation>
        <location evidence="1">Nucleus</location>
    </subcellularLocation>
</comment>
<name>A0A9W4N5R7_PENNA</name>
<evidence type="ECO:0000313" key="9">
    <source>
        <dbReference type="Proteomes" id="UP001153461"/>
    </source>
</evidence>
<evidence type="ECO:0000256" key="2">
    <source>
        <dbReference type="ARBA" id="ARBA00023015"/>
    </source>
</evidence>
<keyword evidence="4" id="KW-0804">Transcription</keyword>
<dbReference type="AlphaFoldDB" id="A0A9W4N5R7"/>
<keyword evidence="5" id="KW-0539">Nucleus</keyword>
<dbReference type="SMART" id="SM00066">
    <property type="entry name" value="GAL4"/>
    <property type="match status" value="1"/>
</dbReference>
<reference evidence="8" key="1">
    <citation type="submission" date="2021-07" db="EMBL/GenBank/DDBJ databases">
        <authorList>
            <person name="Branca A.L. A."/>
        </authorList>
    </citation>
    <scope>NUCLEOTIDE SEQUENCE</scope>
</reference>
<evidence type="ECO:0000256" key="5">
    <source>
        <dbReference type="ARBA" id="ARBA00023242"/>
    </source>
</evidence>
<keyword evidence="2" id="KW-0805">Transcription regulation</keyword>
<dbReference type="GO" id="GO:0000976">
    <property type="term" value="F:transcription cis-regulatory region binding"/>
    <property type="evidence" value="ECO:0007669"/>
    <property type="project" value="TreeGrafter"/>
</dbReference>
<evidence type="ECO:0000256" key="4">
    <source>
        <dbReference type="ARBA" id="ARBA00023163"/>
    </source>
</evidence>
<dbReference type="CDD" id="cd00067">
    <property type="entry name" value="GAL4"/>
    <property type="match status" value="1"/>
</dbReference>
<dbReference type="OrthoDB" id="1694274at2759"/>
<dbReference type="InterPro" id="IPR036864">
    <property type="entry name" value="Zn2-C6_fun-type_DNA-bd_sf"/>
</dbReference>
<protein>
    <recommendedName>
        <fullName evidence="7">Zn(2)-C6 fungal-type domain-containing protein</fullName>
    </recommendedName>
</protein>
<feature type="region of interest" description="Disordered" evidence="6">
    <location>
        <begin position="58"/>
        <end position="86"/>
    </location>
</feature>
<dbReference type="PROSITE" id="PS50048">
    <property type="entry name" value="ZN2_CY6_FUNGAL_2"/>
    <property type="match status" value="1"/>
</dbReference>
<dbReference type="Pfam" id="PF00172">
    <property type="entry name" value="Zn_clus"/>
    <property type="match status" value="1"/>
</dbReference>
<dbReference type="GO" id="GO:0000981">
    <property type="term" value="F:DNA-binding transcription factor activity, RNA polymerase II-specific"/>
    <property type="evidence" value="ECO:0007669"/>
    <property type="project" value="InterPro"/>
</dbReference>
<sequence>MPSGGPACITCREKCRKCDRTKPVCQRCISKGLECKGYPDKFRFAGLASRGKWKNRAVPTVSRDHAVRTQPGTGTDHPDTSHEESECDQQHLSALSSCNNWSIEQLPILDHPWPQSEGRAIELDDLLMLERTELLLAHYDQVICPHQIALPAGADNPYQVYILPLAYEQIGILYAVLGLTACHMGIEKEEAYLRETLAVEYRVRAIRCLGETLRNGISGELDENERDGIFVIIQILLLLDIFESGISTHGVHITGALSICNQLRLLDIIRSLADPRRLCFSPELRAAVATLSDLKFERVNGCPREIFLIMGNVMEYAKAHATDKIETPEYERLLNTCRYELYSWRLKPDRYPNDNPRWPAVAEAFRHACILHTSRLLDMAQPAEAPIIQSSVTAILDSLAEIPADCRLIELVVMPIFMAGADALSPYARHYVLLRFDHIRSHGGVTSEMSVSLLKSVWDARGRQAKHDSSNIPWVWFVSYLLYCILFFC</sequence>
<dbReference type="PANTHER" id="PTHR37534:SF49">
    <property type="entry name" value="LYSINE BIOSYNTHESIS REGULATORY PROTEIN LYS14"/>
    <property type="match status" value="1"/>
</dbReference>
<dbReference type="GO" id="GO:0045944">
    <property type="term" value="P:positive regulation of transcription by RNA polymerase II"/>
    <property type="evidence" value="ECO:0007669"/>
    <property type="project" value="TreeGrafter"/>
</dbReference>
<organism evidence="8 9">
    <name type="scientific">Penicillium nalgiovense</name>
    <dbReference type="NCBI Taxonomy" id="60175"/>
    <lineage>
        <taxon>Eukaryota</taxon>
        <taxon>Fungi</taxon>
        <taxon>Dikarya</taxon>
        <taxon>Ascomycota</taxon>
        <taxon>Pezizomycotina</taxon>
        <taxon>Eurotiomycetes</taxon>
        <taxon>Eurotiomycetidae</taxon>
        <taxon>Eurotiales</taxon>
        <taxon>Aspergillaceae</taxon>
        <taxon>Penicillium</taxon>
    </lineage>
</organism>
<dbReference type="SUPFAM" id="SSF57701">
    <property type="entry name" value="Zn2/Cys6 DNA-binding domain"/>
    <property type="match status" value="1"/>
</dbReference>